<dbReference type="EMBL" id="BAABME010000196">
    <property type="protein sequence ID" value="GAA0140572.1"/>
    <property type="molecule type" value="Genomic_DNA"/>
</dbReference>
<dbReference type="PANTHER" id="PTHR31973">
    <property type="entry name" value="POLYPROTEIN, PUTATIVE-RELATED"/>
    <property type="match status" value="1"/>
</dbReference>
<organism evidence="2 3">
    <name type="scientific">Lithospermum erythrorhizon</name>
    <name type="common">Purple gromwell</name>
    <name type="synonym">Lithospermum officinale var. erythrorhizon</name>
    <dbReference type="NCBI Taxonomy" id="34254"/>
    <lineage>
        <taxon>Eukaryota</taxon>
        <taxon>Viridiplantae</taxon>
        <taxon>Streptophyta</taxon>
        <taxon>Embryophyta</taxon>
        <taxon>Tracheophyta</taxon>
        <taxon>Spermatophyta</taxon>
        <taxon>Magnoliopsida</taxon>
        <taxon>eudicotyledons</taxon>
        <taxon>Gunneridae</taxon>
        <taxon>Pentapetalae</taxon>
        <taxon>asterids</taxon>
        <taxon>lamiids</taxon>
        <taxon>Boraginales</taxon>
        <taxon>Boraginaceae</taxon>
        <taxon>Boraginoideae</taxon>
        <taxon>Lithospermeae</taxon>
        <taxon>Lithospermum</taxon>
    </lineage>
</organism>
<feature type="region of interest" description="Disordered" evidence="1">
    <location>
        <begin position="234"/>
        <end position="337"/>
    </location>
</feature>
<name>A0AAV3NMK5_LITER</name>
<proteinExistence type="predicted"/>
<reference evidence="2 3" key="1">
    <citation type="submission" date="2024-01" db="EMBL/GenBank/DDBJ databases">
        <title>The complete chloroplast genome sequence of Lithospermum erythrorhizon: insights into the phylogenetic relationship among Boraginaceae species and the maternal lineages of purple gromwells.</title>
        <authorList>
            <person name="Okada T."/>
            <person name="Watanabe K."/>
        </authorList>
    </citation>
    <scope>NUCLEOTIDE SEQUENCE [LARGE SCALE GENOMIC DNA]</scope>
</reference>
<feature type="compositionally biased region" description="Basic and acidic residues" evidence="1">
    <location>
        <begin position="135"/>
        <end position="156"/>
    </location>
</feature>
<evidence type="ECO:0000256" key="1">
    <source>
        <dbReference type="SAM" id="MobiDB-lite"/>
    </source>
</evidence>
<sequence>MIPSTTFVYELEVGDSGLETDSETEVVPVKCPVLMLEYVHDQGDGDVGGVVGPGENLEGLVGPDRDVDRVVGPGEHLDGVMRHGDDLDGVNAHGEDELDGGMDPPMDDLDLVIESIDDLGQGSQSNEHIVHDLITRPNDKDKRNKKDKELMHDSPRKQHKEVRFTQGTTVEEPVLEVDFDFTRHQEGEVVSDLDSVPELDDDGNLRRPEIDEEILYGKELDNFDNDELEQEVVAEGQRLQEEADMQDLEDMDMPPNSQNNEGTPSTPWYTSRRTRKGKKNKIPGTYARFDREINEQMKGKKIVESSDDSASDDDILDDHEGESDLESISGSSDDDTAKQKTVRFNEFDIQNPNLKKPLRRYVNDSKRLKFKCKYPRKWSIWVSKSRRLGLNDFMIKTMSTRHKNCRQTRISLGGSSFFAEAFEELFEVCPDIKIPSLQVAIKKKFSLKISKDIARRAKDKARSKLSKLEGDHIGQCGQLWDYSHELKRTHPGSTIIIYYEKGFGMNNENRFKRMYVGLRALIEGFKIGCRRLIGLDGCHTKGMYKQQILSVVGLDSNNGLWPIAWAVVE</sequence>
<dbReference type="AlphaFoldDB" id="A0AAV3NMK5"/>
<feature type="compositionally biased region" description="Acidic residues" evidence="1">
    <location>
        <begin position="305"/>
        <end position="325"/>
    </location>
</feature>
<accession>A0AAV3NMK5</accession>
<feature type="compositionally biased region" description="Polar residues" evidence="1">
    <location>
        <begin position="255"/>
        <end position="271"/>
    </location>
</feature>
<evidence type="ECO:0000313" key="2">
    <source>
        <dbReference type="EMBL" id="GAA0140572.1"/>
    </source>
</evidence>
<protein>
    <recommendedName>
        <fullName evidence="4">Transposase</fullName>
    </recommendedName>
</protein>
<feature type="region of interest" description="Disordered" evidence="1">
    <location>
        <begin position="135"/>
        <end position="160"/>
    </location>
</feature>
<gene>
    <name evidence="2" type="ORF">LIER_01889</name>
</gene>
<feature type="compositionally biased region" description="Basic residues" evidence="1">
    <location>
        <begin position="272"/>
        <end position="281"/>
    </location>
</feature>
<feature type="compositionally biased region" description="Acidic residues" evidence="1">
    <location>
        <begin position="242"/>
        <end position="252"/>
    </location>
</feature>
<keyword evidence="3" id="KW-1185">Reference proteome</keyword>
<feature type="compositionally biased region" description="Basic and acidic residues" evidence="1">
    <location>
        <begin position="288"/>
        <end position="304"/>
    </location>
</feature>
<dbReference type="PANTHER" id="PTHR31973:SF189">
    <property type="entry name" value="TRANSPOSASE, MUDR, PLANT, MULE TRANSPOSASE DOMAIN PROTEIN-RELATED"/>
    <property type="match status" value="1"/>
</dbReference>
<dbReference type="Proteomes" id="UP001454036">
    <property type="component" value="Unassembled WGS sequence"/>
</dbReference>
<evidence type="ECO:0000313" key="3">
    <source>
        <dbReference type="Proteomes" id="UP001454036"/>
    </source>
</evidence>
<comment type="caution">
    <text evidence="2">The sequence shown here is derived from an EMBL/GenBank/DDBJ whole genome shotgun (WGS) entry which is preliminary data.</text>
</comment>
<evidence type="ECO:0008006" key="4">
    <source>
        <dbReference type="Google" id="ProtNLM"/>
    </source>
</evidence>